<feature type="region of interest" description="Disordered" evidence="1">
    <location>
        <begin position="1681"/>
        <end position="1713"/>
    </location>
</feature>
<dbReference type="VEuPathDB" id="ToxoDB:BESB_030960"/>
<comment type="caution">
    <text evidence="3">The sequence shown here is derived from an EMBL/GenBank/DDBJ whole genome shotgun (WGS) entry which is preliminary data.</text>
</comment>
<feature type="region of interest" description="Disordered" evidence="1">
    <location>
        <begin position="256"/>
        <end position="276"/>
    </location>
</feature>
<feature type="compositionally biased region" description="Basic and acidic residues" evidence="1">
    <location>
        <begin position="319"/>
        <end position="335"/>
    </location>
</feature>
<feature type="region of interest" description="Disordered" evidence="1">
    <location>
        <begin position="2718"/>
        <end position="2739"/>
    </location>
</feature>
<dbReference type="Proteomes" id="UP000224006">
    <property type="component" value="Chromosome XIII"/>
</dbReference>
<evidence type="ECO:0000256" key="2">
    <source>
        <dbReference type="SAM" id="Phobius"/>
    </source>
</evidence>
<dbReference type="GO" id="GO:0016020">
    <property type="term" value="C:membrane"/>
    <property type="evidence" value="ECO:0007669"/>
    <property type="project" value="TreeGrafter"/>
</dbReference>
<reference evidence="3 4" key="1">
    <citation type="submission" date="2017-09" db="EMBL/GenBank/DDBJ databases">
        <title>Genome sequencing of Besnoitia besnoiti strain Bb-Ger1.</title>
        <authorList>
            <person name="Schares G."/>
            <person name="Venepally P."/>
            <person name="Lorenzi H.A."/>
        </authorList>
    </citation>
    <scope>NUCLEOTIDE SEQUENCE [LARGE SCALE GENOMIC DNA]</scope>
    <source>
        <strain evidence="3 4">Bb-Ger1</strain>
    </source>
</reference>
<dbReference type="OrthoDB" id="331023at2759"/>
<dbReference type="GeneID" id="40308148"/>
<feature type="region of interest" description="Disordered" evidence="1">
    <location>
        <begin position="3527"/>
        <end position="3568"/>
    </location>
</feature>
<dbReference type="PANTHER" id="PTHR35895">
    <property type="entry name" value="CHROMOSOME 16, WHOLE GENOME SHOTGUN SEQUENCE"/>
    <property type="match status" value="1"/>
</dbReference>
<feature type="compositionally biased region" description="Low complexity" evidence="1">
    <location>
        <begin position="481"/>
        <end position="495"/>
    </location>
</feature>
<keyword evidence="2" id="KW-0812">Transmembrane</keyword>
<keyword evidence="4" id="KW-1185">Reference proteome</keyword>
<feature type="region of interest" description="Disordered" evidence="1">
    <location>
        <begin position="155"/>
        <end position="219"/>
    </location>
</feature>
<feature type="region of interest" description="Disordered" evidence="1">
    <location>
        <begin position="2843"/>
        <end position="2869"/>
    </location>
</feature>
<dbReference type="KEGG" id="bbes:BESB_030960"/>
<sequence length="4043" mass="424980">MPGPAPLLVAPPPPHGRDIPERVYVAAALFPPPVRRRVELSASAPRGGAFDKGVSSLPVSARLQSPRRLAAMGDGSPPAGTPTASVSPAVAGLGSVLRLVASDKQTEKGMRDCRRASPTRRIVGAQNAFLFSSPGEAGALRAGVGSYRAVQQGLPVTPPRTSLSPSSLSPNSLSPLVPESCRRSPRHAAAGEDDARRASSSSSLASSSASSSSLAVQRMDREESRAALLEPVSGGGLAFCPPGAAAAAAATGPALAGETGGSPRQACGTGSTPRAPVKKPFRYELVHASAPPDFDKERVSSFSLSSLDDGRSVGSALTRKSDRTVASARDAKASQEESAAATRALPGGAMTKGAPSERPPQPAAAVATAAPSDADACPQGGGGGGEEQGSQSAGAAPNVRVRSGKDDASGYSFLVPRGWSRKSDRDEGAAGAGGAASWLGTWRFWHQRRGGDGKGGTQGDTAREGSASGEQPPCVYARVTSGDSGLPPGAPPSSALEKKRREGEGTEETLPGGENLFTDGDDSPAPTEKEDAPESCQGGEDGEEDGGGFWSYAKLPLWLRKSRRRQWMCLGVLVLLLLLVIGLPVLFCLVAPRIVAEQVKAAKIRVLSTSIDQPDATGFLSTIVFEFDSASPVSARVADLPVEIFWSGRKVGRTTVPAFNMDSSTRTVAFSSDFRVTDRARWDAFLTSVMREGGGEWRIVGRASIRALGLTFNDIPFDKTVAIEGPPLPGTPAALRLAAEEGKQGGRQIFQVKQMDLTESDADTLRLRVHVDFLNLSTTSIDSLGEISFLMLYKGTPVGVMRSDGAIRLVRGVNEYTFVGEIHPKVIPMALELGLTPRRAEAAEAKNAGAERGLPARSVEEIAATPRMPSPADVDAFRGALSEMMSSSLSGGQVSVRTLGILATQPLFDAAVRALSVETPVENLFDASETPVSAMNVRQRGGGGVSGTSRYGSGKGLVKEMRFDHLDLSADADGENRARISAKVTVRFLNPLGKTSPLEIRQVTISASLRRGGLQGTPVGVIHGVMVATGPPQRVENPEIPLNRGVTDSWEADEKEASGIAAHAPQLQTSLQRQEKRVNYSEGAAGSAGAFLARTTTAVPSRGASSAEERSPRALAALPEEKTNVLVNTSEMDITFEMQGAINLVEDGRPFSAFIREVVTVNSSFVSLAFTESEAEIQAVTAVGPLSLQRVRLDQTLAMASMGDMRNVKVESFEVMGEAPGAWLIATRVVFPSKAPASVYLGNLGLKLSFQGVPMGYVAGRDVYISQGENRITFFGRLQPPLDATETVSEFFSSAIATPAARRDAETQLDAQEGGSVRAEDAAYAEGAAGADEGEGDGLGGDRRPSAVPTMVVSISSEATTLLDSLLHEDAAASHDLGAPAFLLAGGAQPLKRPLRWIQDGLEGVVMEVPIPQIASSANLLRTVNMTGLRMVLFDALQEPSSAADAEARPRPPALPSPAAAGFGATERSSPLDSAVPMKGFIELYLNNPLGKRLALRMSAIVLDVALSVELPVEAAAVPTPGGTVRPVFAADAPNNRSGETRRVVVGRLRTQLRDLQSEAVGHLFAEAEVGAEPFNASVLRLVVPLDVPLQLEGDGSAFGEFVGAFIEQERVEMFVSGFADTTVHTGFGDVQIRNVDVTASVRLQGLDGLKGSTLRSFEIRGVGRLAPFLFADETPALEAPEAAAPERADAWSEGAHAEDAEAGTGEPFAPSRRLAAEERAKQREREGEEGLLLTVTAQMRNPSEATVEMGAVELDLIHLGTTVGRMRGAKLLLAPGDNFLNLTGGIILNRGTEHAVSSLFSRAILNQDLDLSVAVSHTSAPSHGEGGERVRAPRWLAQALRRAKILPDIPPLAKLIPGMDVRTLLEDFSLDALTVAAAGAPEAAPASLVFEADTKVRARNPLGHARLPMQVESVSFAAAVTDLQGQPVGRLSLPDTPATTQVILATATATAAAAQRTDAAPTDAAQSSLMDVYIKIEGSELVLENGGLGLGQTVRAYLRHPAGGLGLVVAGEASVRLRIGDIAALHIRGLPVERELVFGRSTELKAGSQDVRGAFAPRLETFAFDGAHPQGGVWVTATASMQNPAPVRLLLPRLVFDVTFNETLLGHVWLADQVALQPFPLPTQLSVRGHLFRHATARGLHDLNALVKAALEQVTLGDDAEAEGEEGRGDAREPGTAAPGAFVTIRVNIRADVPDSPHGGDTELLEDDGLALAYPLRLPSADRAALSLSPSYAGSQSLPHWLEVGLDGFELQAPVDGRRILSGDLVKEVVLKALLIRVQEGSLAPVLLDTLLRLRLQSPFGPDGLLAIEKFALDADLRDVTRDSVFGKLVSLQPGVAPSAATGKGAREALSAPPVGDGRTHPCVFEHSVDAASGVSRVATFEEEGAESAARALQPSAGTCAVDLPFAGSLVITDSEAFAAFAASAVGSEAASSRQPGAVVRVEGGAGVAVETPLGRVEVERIAIRQTLPFSGMHAILKRLISGVRMEAFEVKRVVLDDEGKDRILFSARVRLGEVAAEGDAQAQSEAERAAEAAAVEAVEVHAGDLAFDLIARGKIVGTVATKNAVVGDLSSEQRRGRELLVEGELFDDSSARGTPDSGILQLMRDAVGSDRQVHFLIRSNRRMREGQTKPLWLLDAIDQMQLRPSLSGIDSALSLVQGMQLRSLAIAVLDSTRIATDATVSVTARNPLGKDAKIEIEEFAADIKLFSPAVAAAPRRRSSVSGAPRRSLRPARLSPAAASSSDEPIAFLRLASRVPAGQRQEGETLHLELPLSHARFGDVLELAEDGSRFGDYVAAVVNDEAGPTPYEATVFARVSTPFGAFAVEGLKVRAAADLLQIAASGSGPRPAAETGGAAAAAPAGEGGGEAAGTGGGLLEDIKFELLDLKFRGEKETRALDSGAAFDAVVALHLPLDLSLSLGSLAFQVEIPHTPDFSKPADPEARAAAPASFLGSLTLANLTLRPGVSKLEVTGLLDPAAADLPQVSAFLSAAVQGASPHARILGQRVEMKGGVPPLWLSKTVSAMRLWVAMPAAGLDAFVARSFANISLKNVGLSAVSEAVRGRDDVVALSADVTAALNSPFGEGSRLIVRRVGVDVELKRRREPATGGSSERPAAADAERHAARRLQASEGDAPAGTSSSFSALSLSSVSPVSEAELETVGRLVLEDLPLRQVGEEVHVQLADALLRFEDEGSAFAKLALALMQASKSLSVYVRGSASVVLETALGELDLRAVPIALDVPVDGMEIFEGRTLEHLSEGALEHLRVTDFEEEDVQAFHLSTRLVIENSHDIAVHLGPMAFDVTYEDATIAAVVLPDFAMLPGRNEVRLEGVVKPDALDAFNRLASSFFLQSQYTVGVKGTPTSSLASSAASSAASTAASSAAPAPGGDVSEAALLAIARAGIQGRAPHWLREVLAKVQFSVPVSGASMLGSATAAGGGAGARAGDAEATVNDMVKRVELVSIDVDFSGPRDPFVSGEVQVFYELPEKFKIRHEVETLSSEMTIFRQQDAGGNLTRLGSVEVKDLVPLQARPSTSASPSRGLAAASALSQRPSGLAAGRREAAGDEEAGSEELRVHFNDMRLRVHSDQAMADVIFAMVSDSGELEVLLRGHANLRLKTAVGSLDLSRVPVNLKKSFKCIGGLDPETVKNAFQMENFGIQAGKAHGLLASADLRLFMPKAVDQFTVRLGKVTLDLFTPVSREKQEQLGDFTTLSAAALKLVEPHPEFGYVVQAGMVQIADMFVPSNRRGRFRRPHVEVGSAAAGAAGAGDPFESAAAELEAEAARARRAAVQRKEDDGWLVGKAVLLRPVVDVAGEEVAIGTRVIMSNYMNGRPSKLVIRGSSDSSQNPILAAFLEKVEVQVDLPGTQQKLIKGVKISFRNGRNEADPMSAVNSLLAPVNPGGGANLLVGLPDLTRGPIQLRGLPSFNFFVPVIEAVSIYENPVKVPIKFFYADIETFYEGQSLGGVVIDKNDKPDVIPPMQVSHSTPVRIVPKLQNTSAALAIVRNIVSRARKDVSIDAKGEVRIGIQDFRIALDVDMHDLEVTF</sequence>
<accession>A0A2A9M772</accession>
<evidence type="ECO:0000313" key="3">
    <source>
        <dbReference type="EMBL" id="PFH31222.1"/>
    </source>
</evidence>
<feature type="compositionally biased region" description="Basic and acidic residues" evidence="1">
    <location>
        <begin position="1685"/>
        <end position="1700"/>
    </location>
</feature>
<dbReference type="Pfam" id="PF12505">
    <property type="entry name" value="DUF3712"/>
    <property type="match status" value="1"/>
</dbReference>
<evidence type="ECO:0000313" key="4">
    <source>
        <dbReference type="Proteomes" id="UP000224006"/>
    </source>
</evidence>
<keyword evidence="2" id="KW-1133">Transmembrane helix</keyword>
<feature type="region of interest" description="Disordered" evidence="1">
    <location>
        <begin position="3100"/>
        <end position="3137"/>
    </location>
</feature>
<feature type="region of interest" description="Disordered" evidence="1">
    <location>
        <begin position="1443"/>
        <end position="1472"/>
    </location>
</feature>
<feature type="compositionally biased region" description="Low complexity" evidence="1">
    <location>
        <begin position="159"/>
        <end position="178"/>
    </location>
</feature>
<feature type="compositionally biased region" description="Low complexity" evidence="1">
    <location>
        <begin position="2848"/>
        <end position="2861"/>
    </location>
</feature>
<feature type="region of interest" description="Disordered" evidence="1">
    <location>
        <begin position="2159"/>
        <end position="2178"/>
    </location>
</feature>
<dbReference type="EMBL" id="NWUJ01000016">
    <property type="protein sequence ID" value="PFH31222.1"/>
    <property type="molecule type" value="Genomic_DNA"/>
</dbReference>
<keyword evidence="2" id="KW-0472">Membrane</keyword>
<proteinExistence type="predicted"/>
<feature type="compositionally biased region" description="Low complexity" evidence="1">
    <location>
        <begin position="363"/>
        <end position="378"/>
    </location>
</feature>
<gene>
    <name evidence="3" type="ORF">BESB_030960</name>
</gene>
<dbReference type="InterPro" id="IPR022185">
    <property type="entry name" value="DUF3712"/>
</dbReference>
<dbReference type="RefSeq" id="XP_029215231.1">
    <property type="nucleotide sequence ID" value="XM_029361764.1"/>
</dbReference>
<dbReference type="PANTHER" id="PTHR35895:SF1">
    <property type="entry name" value="LIPID-BINDING SERUM GLYCOPROTEIN C-TERMINAL DOMAIN-CONTAINING PROTEIN"/>
    <property type="match status" value="1"/>
</dbReference>
<feature type="region of interest" description="Disordered" evidence="1">
    <location>
        <begin position="290"/>
        <end position="547"/>
    </location>
</feature>
<evidence type="ECO:0000256" key="1">
    <source>
        <dbReference type="SAM" id="MobiDB-lite"/>
    </source>
</evidence>
<name>A0A2A9M772_BESBE</name>
<feature type="compositionally biased region" description="Low complexity" evidence="1">
    <location>
        <begin position="198"/>
        <end position="215"/>
    </location>
</feature>
<organism evidence="3 4">
    <name type="scientific">Besnoitia besnoiti</name>
    <name type="common">Apicomplexan protozoan</name>
    <dbReference type="NCBI Taxonomy" id="94643"/>
    <lineage>
        <taxon>Eukaryota</taxon>
        <taxon>Sar</taxon>
        <taxon>Alveolata</taxon>
        <taxon>Apicomplexa</taxon>
        <taxon>Conoidasida</taxon>
        <taxon>Coccidia</taxon>
        <taxon>Eucoccidiorida</taxon>
        <taxon>Eimeriorina</taxon>
        <taxon>Sarcocystidae</taxon>
        <taxon>Besnoitia</taxon>
    </lineage>
</organism>
<feature type="transmembrane region" description="Helical" evidence="2">
    <location>
        <begin position="567"/>
        <end position="587"/>
    </location>
</feature>
<protein>
    <recommendedName>
        <fullName evidence="5">Transmembrane protein</fullName>
    </recommendedName>
</protein>
<evidence type="ECO:0008006" key="5">
    <source>
        <dbReference type="Google" id="ProtNLM"/>
    </source>
</evidence>
<dbReference type="InterPro" id="IPR046368">
    <property type="entry name" value="Tag1"/>
</dbReference>